<dbReference type="Gene3D" id="3.40.710.10">
    <property type="entry name" value="DD-peptidase/beta-lactamase superfamily"/>
    <property type="match status" value="1"/>
</dbReference>
<feature type="binding site" evidence="6">
    <location>
        <position position="261"/>
    </location>
    <ligand>
        <name>substrate</name>
    </ligand>
</feature>
<dbReference type="HAMAP" id="MF_00313">
    <property type="entry name" value="Glutaminase"/>
    <property type="match status" value="1"/>
</dbReference>
<accession>A0A2P8CED7</accession>
<dbReference type="PANTHER" id="PTHR12544:SF29">
    <property type="entry name" value="GLUTAMINASE"/>
    <property type="match status" value="1"/>
</dbReference>
<evidence type="ECO:0000256" key="1">
    <source>
        <dbReference type="ARBA" id="ARBA00011076"/>
    </source>
</evidence>
<keyword evidence="4 6" id="KW-0378">Hydrolase</keyword>
<dbReference type="Proteomes" id="UP000396862">
    <property type="component" value="Unassembled WGS sequence"/>
</dbReference>
<comment type="caution">
    <text evidence="8">The sequence shown here is derived from an EMBL/GenBank/DDBJ whole genome shotgun (WGS) entry which is preliminary data.</text>
</comment>
<evidence type="ECO:0000256" key="5">
    <source>
        <dbReference type="ARBA" id="ARBA00049534"/>
    </source>
</evidence>
<dbReference type="NCBIfam" id="NF002132">
    <property type="entry name" value="PRK00971.1-1"/>
    <property type="match status" value="1"/>
</dbReference>
<dbReference type="NCBIfam" id="TIGR03814">
    <property type="entry name" value="Gln_ase"/>
    <property type="match status" value="1"/>
</dbReference>
<comment type="subunit">
    <text evidence="2 6">Homotetramer.</text>
</comment>
<feature type="binding site" evidence="6">
    <location>
        <position position="160"/>
    </location>
    <ligand>
        <name>substrate</name>
    </ligand>
</feature>
<feature type="binding site" evidence="6">
    <location>
        <position position="243"/>
    </location>
    <ligand>
        <name>substrate</name>
    </ligand>
</feature>
<evidence type="ECO:0000313" key="10">
    <source>
        <dbReference type="Proteomes" id="UP000396862"/>
    </source>
</evidence>
<evidence type="ECO:0000313" key="8">
    <source>
        <dbReference type="EMBL" id="PSK83343.1"/>
    </source>
</evidence>
<dbReference type="EC" id="3.5.1.2" evidence="3 6"/>
<dbReference type="SUPFAM" id="SSF56601">
    <property type="entry name" value="beta-lactamase/transpeptidase-like"/>
    <property type="match status" value="1"/>
</dbReference>
<evidence type="ECO:0000313" key="7">
    <source>
        <dbReference type="EMBL" id="GET21776.1"/>
    </source>
</evidence>
<dbReference type="InterPro" id="IPR012338">
    <property type="entry name" value="Beta-lactam/transpept-like"/>
</dbReference>
<dbReference type="InterPro" id="IPR015868">
    <property type="entry name" value="Glutaminase"/>
</dbReference>
<dbReference type="AlphaFoldDB" id="A0A2P8CED7"/>
<gene>
    <name evidence="6 7" type="primary">glsA</name>
    <name evidence="8" type="ORF">CLV93_104273</name>
    <name evidence="7" type="ORF">JCM18694_20220</name>
</gene>
<feature type="binding site" evidence="6">
    <location>
        <position position="116"/>
    </location>
    <ligand>
        <name>substrate</name>
    </ligand>
</feature>
<dbReference type="GO" id="GO:0004359">
    <property type="term" value="F:glutaminase activity"/>
    <property type="evidence" value="ECO:0007669"/>
    <property type="project" value="UniProtKB-UniRule"/>
</dbReference>
<dbReference type="RefSeq" id="WP_246187230.1">
    <property type="nucleotide sequence ID" value="NZ_BLAU01000001.1"/>
</dbReference>
<evidence type="ECO:0000256" key="2">
    <source>
        <dbReference type="ARBA" id="ARBA00011881"/>
    </source>
</evidence>
<name>A0A2P8CED7_9BACT</name>
<evidence type="ECO:0000313" key="9">
    <source>
        <dbReference type="Proteomes" id="UP000240621"/>
    </source>
</evidence>
<dbReference type="Pfam" id="PF04960">
    <property type="entry name" value="Glutaminase"/>
    <property type="match status" value="1"/>
</dbReference>
<keyword evidence="6" id="KW-0007">Acetylation</keyword>
<protein>
    <recommendedName>
        <fullName evidence="3 6">Glutaminase</fullName>
        <ecNumber evidence="3 6">3.5.1.2</ecNumber>
    </recommendedName>
</protein>
<dbReference type="NCBIfam" id="NF002133">
    <property type="entry name" value="PRK00971.1-2"/>
    <property type="match status" value="1"/>
</dbReference>
<reference evidence="8 9" key="1">
    <citation type="submission" date="2018-03" db="EMBL/GenBank/DDBJ databases">
        <title>Genomic Encyclopedia of Archaeal and Bacterial Type Strains, Phase II (KMG-II): from individual species to whole genera.</title>
        <authorList>
            <person name="Goeker M."/>
        </authorList>
    </citation>
    <scope>NUCLEOTIDE SEQUENCE [LARGE SCALE GENOMIC DNA]</scope>
    <source>
        <strain evidence="8 9">DSM 27267</strain>
    </source>
</reference>
<dbReference type="GO" id="GO:0006537">
    <property type="term" value="P:glutamate biosynthetic process"/>
    <property type="evidence" value="ECO:0007669"/>
    <property type="project" value="TreeGrafter"/>
</dbReference>
<organism evidence="8 9">
    <name type="scientific">Prolixibacter denitrificans</name>
    <dbReference type="NCBI Taxonomy" id="1541063"/>
    <lineage>
        <taxon>Bacteria</taxon>
        <taxon>Pseudomonadati</taxon>
        <taxon>Bacteroidota</taxon>
        <taxon>Bacteroidia</taxon>
        <taxon>Marinilabiliales</taxon>
        <taxon>Prolixibacteraceae</taxon>
        <taxon>Prolixibacter</taxon>
    </lineage>
</organism>
<dbReference type="EMBL" id="BLAU01000001">
    <property type="protein sequence ID" value="GET21776.1"/>
    <property type="molecule type" value="Genomic_DNA"/>
</dbReference>
<dbReference type="Proteomes" id="UP000240621">
    <property type="component" value="Unassembled WGS sequence"/>
</dbReference>
<dbReference type="FunFam" id="3.40.710.10:FF:000005">
    <property type="entry name" value="Glutaminase"/>
    <property type="match status" value="1"/>
</dbReference>
<evidence type="ECO:0000256" key="3">
    <source>
        <dbReference type="ARBA" id="ARBA00012918"/>
    </source>
</evidence>
<feature type="binding site" evidence="6">
    <location>
        <position position="66"/>
    </location>
    <ligand>
        <name>substrate</name>
    </ligand>
</feature>
<keyword evidence="10" id="KW-1185">Reference proteome</keyword>
<reference evidence="7 10" key="2">
    <citation type="submission" date="2019-10" db="EMBL/GenBank/DDBJ databases">
        <title>Prolixibacter strains distinguished by the presence of nitrate reductase genes were adept at nitrate-dependent anaerobic corrosion of metallic iron and carbon steel.</title>
        <authorList>
            <person name="Iino T."/>
            <person name="Shono N."/>
            <person name="Ito K."/>
            <person name="Nakamura R."/>
            <person name="Sueoka K."/>
            <person name="Harayama S."/>
            <person name="Ohkuma M."/>
        </authorList>
    </citation>
    <scope>NUCLEOTIDE SEQUENCE [LARGE SCALE GENOMIC DNA]</scope>
    <source>
        <strain evidence="7 10">MIC1-1</strain>
    </source>
</reference>
<dbReference type="GO" id="GO:0006543">
    <property type="term" value="P:L-glutamine catabolic process"/>
    <property type="evidence" value="ECO:0007669"/>
    <property type="project" value="TreeGrafter"/>
</dbReference>
<proteinExistence type="inferred from homology"/>
<comment type="similarity">
    <text evidence="1 6">Belongs to the glutaminase family.</text>
</comment>
<dbReference type="PANTHER" id="PTHR12544">
    <property type="entry name" value="GLUTAMINASE"/>
    <property type="match status" value="1"/>
</dbReference>
<feature type="binding site" evidence="6">
    <location>
        <position position="191"/>
    </location>
    <ligand>
        <name>substrate</name>
    </ligand>
</feature>
<evidence type="ECO:0000256" key="4">
    <source>
        <dbReference type="ARBA" id="ARBA00022801"/>
    </source>
</evidence>
<sequence>MMHIDLQAILNEIAQEVEPFYGKGNVADYIPALAKVPARQFGMSVSLLNGQEYVVGDADVPFSIQSISKVFTLVMAFREKGDEVWKRVGREPSGTPFNSLTQLETTGGYPRNPFINAGAHVVSDMLMDFLPNPRQSLLGFVRMLTLNETIDYDAEVAESERIHGDRNRALAYYMKSFGNIHHEVDQLLDVYFHQCALSMSCRDLSRSLLFLANHGIVPHSGEQILNESRSKRLASLMLTCGLYDEAGEFAFRVGLPGKSGVGGGIVGIIPGLLSVAVWSPELDVSGNSVLAMEALERFTTKLGISVF</sequence>
<feature type="binding site" evidence="6">
    <location>
        <position position="167"/>
    </location>
    <ligand>
        <name>substrate</name>
    </ligand>
</feature>
<comment type="catalytic activity">
    <reaction evidence="5 6">
        <text>L-glutamine + H2O = L-glutamate + NH4(+)</text>
        <dbReference type="Rhea" id="RHEA:15889"/>
        <dbReference type="ChEBI" id="CHEBI:15377"/>
        <dbReference type="ChEBI" id="CHEBI:28938"/>
        <dbReference type="ChEBI" id="CHEBI:29985"/>
        <dbReference type="ChEBI" id="CHEBI:58359"/>
        <dbReference type="EC" id="3.5.1.2"/>
    </reaction>
</comment>
<dbReference type="EMBL" id="PYGC01000004">
    <property type="protein sequence ID" value="PSK83343.1"/>
    <property type="molecule type" value="Genomic_DNA"/>
</dbReference>
<evidence type="ECO:0000256" key="6">
    <source>
        <dbReference type="HAMAP-Rule" id="MF_00313"/>
    </source>
</evidence>